<keyword evidence="1" id="KW-0812">Transmembrane</keyword>
<keyword evidence="3" id="KW-1185">Reference proteome</keyword>
<reference evidence="2 3" key="1">
    <citation type="journal article" date="2019" name="Int. J. Syst. Evol. Microbiol.">
        <title>The Global Catalogue of Microorganisms (GCM) 10K type strain sequencing project: providing services to taxonomists for standard genome sequencing and annotation.</title>
        <authorList>
            <consortium name="The Broad Institute Genomics Platform"/>
            <consortium name="The Broad Institute Genome Sequencing Center for Infectious Disease"/>
            <person name="Wu L."/>
            <person name="Ma J."/>
        </authorList>
    </citation>
    <scope>NUCLEOTIDE SEQUENCE [LARGE SCALE GENOMIC DNA]</scope>
    <source>
        <strain evidence="2 3">JCM 14718</strain>
    </source>
</reference>
<evidence type="ECO:0000256" key="1">
    <source>
        <dbReference type="SAM" id="Phobius"/>
    </source>
</evidence>
<gene>
    <name evidence="2" type="ORF">GCM10009765_59230</name>
</gene>
<dbReference type="Proteomes" id="UP001500618">
    <property type="component" value="Unassembled WGS sequence"/>
</dbReference>
<sequence length="91" mass="10753">MTEIYVWFWDHTPAWTFEIFQSSRTVFVLFACILMYVLVQVATQRAIRFRRMLREDEARDTLAPLADRLATLGHIRDSRAADHTHDTRRAA</sequence>
<keyword evidence="1" id="KW-1133">Transmembrane helix</keyword>
<comment type="caution">
    <text evidence="2">The sequence shown here is derived from an EMBL/GenBank/DDBJ whole genome shotgun (WGS) entry which is preliminary data.</text>
</comment>
<name>A0ABN2IBD8_9ACTN</name>
<evidence type="ECO:0000313" key="3">
    <source>
        <dbReference type="Proteomes" id="UP001500618"/>
    </source>
</evidence>
<proteinExistence type="predicted"/>
<accession>A0ABN2IBD8</accession>
<dbReference type="EMBL" id="BAAANY010000023">
    <property type="protein sequence ID" value="GAA1701792.1"/>
    <property type="molecule type" value="Genomic_DNA"/>
</dbReference>
<feature type="transmembrane region" description="Helical" evidence="1">
    <location>
        <begin position="25"/>
        <end position="43"/>
    </location>
</feature>
<evidence type="ECO:0000313" key="2">
    <source>
        <dbReference type="EMBL" id="GAA1701792.1"/>
    </source>
</evidence>
<keyword evidence="1" id="KW-0472">Membrane</keyword>
<organism evidence="2 3">
    <name type="scientific">Fodinicola feengrottensis</name>
    <dbReference type="NCBI Taxonomy" id="435914"/>
    <lineage>
        <taxon>Bacteria</taxon>
        <taxon>Bacillati</taxon>
        <taxon>Actinomycetota</taxon>
        <taxon>Actinomycetes</taxon>
        <taxon>Mycobacteriales</taxon>
        <taxon>Fodinicola</taxon>
    </lineage>
</organism>
<protein>
    <submittedName>
        <fullName evidence="2">Uncharacterized protein</fullName>
    </submittedName>
</protein>